<accession>A0ABP9BHC1</accession>
<feature type="transmembrane region" description="Helical" evidence="1">
    <location>
        <begin position="139"/>
        <end position="158"/>
    </location>
</feature>
<evidence type="ECO:0008006" key="4">
    <source>
        <dbReference type="Google" id="ProtNLM"/>
    </source>
</evidence>
<proteinExistence type="predicted"/>
<dbReference type="Proteomes" id="UP001499959">
    <property type="component" value="Unassembled WGS sequence"/>
</dbReference>
<dbReference type="InterPro" id="IPR021834">
    <property type="entry name" value="DUF3426"/>
</dbReference>
<comment type="caution">
    <text evidence="2">The sequence shown here is derived from an EMBL/GenBank/DDBJ whole genome shotgun (WGS) entry which is preliminary data.</text>
</comment>
<keyword evidence="1" id="KW-1133">Transmembrane helix</keyword>
<reference evidence="3" key="1">
    <citation type="journal article" date="2019" name="Int. J. Syst. Evol. Microbiol.">
        <title>The Global Catalogue of Microorganisms (GCM) 10K type strain sequencing project: providing services to taxonomists for standard genome sequencing and annotation.</title>
        <authorList>
            <consortium name="The Broad Institute Genomics Platform"/>
            <consortium name="The Broad Institute Genome Sequencing Center for Infectious Disease"/>
            <person name="Wu L."/>
            <person name="Ma J."/>
        </authorList>
    </citation>
    <scope>NUCLEOTIDE SEQUENCE [LARGE SCALE GENOMIC DNA]</scope>
    <source>
        <strain evidence="3">JCM 18204</strain>
    </source>
</reference>
<protein>
    <recommendedName>
        <fullName evidence="4">DUF3426 domain-containing protein</fullName>
    </recommendedName>
</protein>
<evidence type="ECO:0000313" key="2">
    <source>
        <dbReference type="EMBL" id="GAA4795419.1"/>
    </source>
</evidence>
<evidence type="ECO:0000256" key="1">
    <source>
        <dbReference type="SAM" id="Phobius"/>
    </source>
</evidence>
<organism evidence="2 3">
    <name type="scientific">Lysobacter hankyongensis</name>
    <dbReference type="NCBI Taxonomy" id="1176535"/>
    <lineage>
        <taxon>Bacteria</taxon>
        <taxon>Pseudomonadati</taxon>
        <taxon>Pseudomonadota</taxon>
        <taxon>Gammaproteobacteria</taxon>
        <taxon>Lysobacterales</taxon>
        <taxon>Lysobacteraceae</taxon>
        <taxon>Lysobacter</taxon>
    </lineage>
</organism>
<dbReference type="EMBL" id="BAABJE010000010">
    <property type="protein sequence ID" value="GAA4795419.1"/>
    <property type="molecule type" value="Genomic_DNA"/>
</dbReference>
<gene>
    <name evidence="2" type="ORF">GCM10023307_21500</name>
</gene>
<name>A0ABP9BHC1_9GAMM</name>
<keyword evidence="3" id="KW-1185">Reference proteome</keyword>
<keyword evidence="1" id="KW-0812">Transmembrane</keyword>
<sequence>MFINCPYCRALVSTDPVTDQPPTHCPHCDSLLRRDPDAPFDGDDMEERPPLDMAALLNAPEMLSPPVATTAEAGEAMLDTIAPTADTHDAGASEVAPLPANGPAAPAVAAPPARTRIGRAMPSFARGSAGTGTGRRERWVIAVVIALALLLALQLLLADRARLAGDAHWRPLLLALCAPLRCELPPWREPAAFTLVQRDVRQHPTRPGALRVSATFRNDARWSQPWPRLELTLSDANGRPAGERSFKVEEYLGGAPSQPELASGESATVAMDILEPASGIVGYDFGFR</sequence>
<keyword evidence="1" id="KW-0472">Membrane</keyword>
<dbReference type="Pfam" id="PF11906">
    <property type="entry name" value="DUF3426"/>
    <property type="match status" value="1"/>
</dbReference>
<evidence type="ECO:0000313" key="3">
    <source>
        <dbReference type="Proteomes" id="UP001499959"/>
    </source>
</evidence>
<dbReference type="RefSeq" id="WP_345303321.1">
    <property type="nucleotide sequence ID" value="NZ_BAABJE010000010.1"/>
</dbReference>